<dbReference type="RefSeq" id="WP_189571182.1">
    <property type="nucleotide sequence ID" value="NZ_BMXI01000012.1"/>
</dbReference>
<evidence type="ECO:0000256" key="1">
    <source>
        <dbReference type="SAM" id="Phobius"/>
    </source>
</evidence>
<keyword evidence="3" id="KW-1185">Reference proteome</keyword>
<reference evidence="2" key="2">
    <citation type="submission" date="2020-09" db="EMBL/GenBank/DDBJ databases">
        <authorList>
            <person name="Sun Q."/>
            <person name="Kim S."/>
        </authorList>
    </citation>
    <scope>NUCLEOTIDE SEQUENCE</scope>
    <source>
        <strain evidence="2">KCTC 12988</strain>
    </source>
</reference>
<keyword evidence="1" id="KW-0812">Transmembrane</keyword>
<dbReference type="EMBL" id="BMXI01000012">
    <property type="protein sequence ID" value="GHC59705.1"/>
    <property type="molecule type" value="Genomic_DNA"/>
</dbReference>
<organism evidence="2 3">
    <name type="scientific">Roseibacillus persicicus</name>
    <dbReference type="NCBI Taxonomy" id="454148"/>
    <lineage>
        <taxon>Bacteria</taxon>
        <taxon>Pseudomonadati</taxon>
        <taxon>Verrucomicrobiota</taxon>
        <taxon>Verrucomicrobiia</taxon>
        <taxon>Verrucomicrobiales</taxon>
        <taxon>Verrucomicrobiaceae</taxon>
        <taxon>Roseibacillus</taxon>
    </lineage>
</organism>
<proteinExistence type="predicted"/>
<evidence type="ECO:0000313" key="3">
    <source>
        <dbReference type="Proteomes" id="UP000644507"/>
    </source>
</evidence>
<dbReference type="AlphaFoldDB" id="A0A918TRA3"/>
<comment type="caution">
    <text evidence="2">The sequence shown here is derived from an EMBL/GenBank/DDBJ whole genome shotgun (WGS) entry which is preliminary data.</text>
</comment>
<name>A0A918TRA3_9BACT</name>
<keyword evidence="1" id="KW-0472">Membrane</keyword>
<feature type="transmembrane region" description="Helical" evidence="1">
    <location>
        <begin position="84"/>
        <end position="104"/>
    </location>
</feature>
<accession>A0A918TRA3</accession>
<feature type="transmembrane region" description="Helical" evidence="1">
    <location>
        <begin position="191"/>
        <end position="209"/>
    </location>
</feature>
<evidence type="ECO:0000313" key="2">
    <source>
        <dbReference type="EMBL" id="GHC59705.1"/>
    </source>
</evidence>
<gene>
    <name evidence="2" type="ORF">GCM10007100_28670</name>
</gene>
<dbReference type="Proteomes" id="UP000644507">
    <property type="component" value="Unassembled WGS sequence"/>
</dbReference>
<keyword evidence="1" id="KW-1133">Transmembrane helix</keyword>
<protein>
    <submittedName>
        <fullName evidence="2">Uncharacterized protein</fullName>
    </submittedName>
</protein>
<feature type="transmembrane region" description="Helical" evidence="1">
    <location>
        <begin position="20"/>
        <end position="39"/>
    </location>
</feature>
<feature type="transmembrane region" description="Helical" evidence="1">
    <location>
        <begin position="230"/>
        <end position="252"/>
    </location>
</feature>
<feature type="transmembrane region" description="Helical" evidence="1">
    <location>
        <begin position="59"/>
        <end position="77"/>
    </location>
</feature>
<reference evidence="2" key="1">
    <citation type="journal article" date="2014" name="Int. J. Syst. Evol. Microbiol.">
        <title>Complete genome sequence of Corynebacterium casei LMG S-19264T (=DSM 44701T), isolated from a smear-ripened cheese.</title>
        <authorList>
            <consortium name="US DOE Joint Genome Institute (JGI-PGF)"/>
            <person name="Walter F."/>
            <person name="Albersmeier A."/>
            <person name="Kalinowski J."/>
            <person name="Ruckert C."/>
        </authorList>
    </citation>
    <scope>NUCLEOTIDE SEQUENCE</scope>
    <source>
        <strain evidence="2">KCTC 12988</strain>
    </source>
</reference>
<sequence>MNLERLLQLWPKWQWSLTKIAALGALALGILLLLGAIALPWMKVPLGPEETVDAPATSLWKTLFTLGLATALGLRLFGRPFLSMRVVCLMPVLLIAYPQAVIVFDDETSGHLSWLQQQHDTITWLGGDVFLAHGTRYQGQAPAVDMEDPPMRLAAFRPPLVAPWSLGIAEVPDLIWWLGYNPVFCQFVSKGWVFGQLGLLFLLCGWLGWRRKDEEHGSRANEFRLCATTFGVAFLVWFGLACIPITTASYSLKKARVAALNDDAEAGLDHLNSACKAMPALSFDSGVLAQKGSFLLAQGESHVPEARYQNLLNLERDGYQHRAAELLENLIADGPHNPALDRELTRSLLRVAIDDFNAGNSAEARRRIRQVCVREPTAIQALFHLQLLALQGNHLEENRYCRETIASLYGNFQRREKKAVISAGWLMVAQGELEAGHTLAAAEAREKSRKP</sequence>